<feature type="transmembrane region" description="Helical" evidence="1">
    <location>
        <begin position="208"/>
        <end position="225"/>
    </location>
</feature>
<protein>
    <submittedName>
        <fullName evidence="2">Uncharacterized protein</fullName>
    </submittedName>
</protein>
<reference evidence="2" key="1">
    <citation type="submission" date="2019-06" db="EMBL/GenBank/DDBJ databases">
        <authorList>
            <person name="Zheng W."/>
        </authorList>
    </citation>
    <scope>NUCLEOTIDE SEQUENCE</scope>
    <source>
        <strain evidence="2">QDHG01</strain>
    </source>
</reference>
<name>A0A8J8NKM3_HALGN</name>
<dbReference type="Proteomes" id="UP000785679">
    <property type="component" value="Unassembled WGS sequence"/>
</dbReference>
<dbReference type="AlphaFoldDB" id="A0A8J8NKM3"/>
<keyword evidence="3" id="KW-1185">Reference proteome</keyword>
<gene>
    <name evidence="2" type="ORF">FGO68_gene7324</name>
</gene>
<dbReference type="EMBL" id="RRYP01013804">
    <property type="protein sequence ID" value="TNV76320.1"/>
    <property type="molecule type" value="Genomic_DNA"/>
</dbReference>
<evidence type="ECO:0000313" key="2">
    <source>
        <dbReference type="EMBL" id="TNV76320.1"/>
    </source>
</evidence>
<evidence type="ECO:0000256" key="1">
    <source>
        <dbReference type="SAM" id="Phobius"/>
    </source>
</evidence>
<organism evidence="2 3">
    <name type="scientific">Halteria grandinella</name>
    <dbReference type="NCBI Taxonomy" id="5974"/>
    <lineage>
        <taxon>Eukaryota</taxon>
        <taxon>Sar</taxon>
        <taxon>Alveolata</taxon>
        <taxon>Ciliophora</taxon>
        <taxon>Intramacronucleata</taxon>
        <taxon>Spirotrichea</taxon>
        <taxon>Stichotrichia</taxon>
        <taxon>Sporadotrichida</taxon>
        <taxon>Halteriidae</taxon>
        <taxon>Halteria</taxon>
    </lineage>
</organism>
<accession>A0A8J8NKM3</accession>
<keyword evidence="1" id="KW-1133">Transmembrane helix</keyword>
<comment type="caution">
    <text evidence="2">The sequence shown here is derived from an EMBL/GenBank/DDBJ whole genome shotgun (WGS) entry which is preliminary data.</text>
</comment>
<sequence length="247" mass="28260">MWLWRCLKNTFWREAEYIGISKAQPGDRVAVEGYAKCGDNYSLDQQHIYAKERILTFGPRATSGDTSGHSKILDDPYGFRNRLPRQQMDEIENAIRGMKLEKEEVVKEYLNPFSILQLSGQVIFKTSKLNLSNIAQYKKSGYKVEMRMKGDTIHLVETVSLPVGQYLRVTFRAPKVKEMFHSLWTTIVKPDPSGLAFEEPSFWGRNKFYIVGAIILGSIVAMGYLKIFDKRRNARGNNQPQDGNNGP</sequence>
<keyword evidence="1" id="KW-0812">Transmembrane</keyword>
<evidence type="ECO:0000313" key="3">
    <source>
        <dbReference type="Proteomes" id="UP000785679"/>
    </source>
</evidence>
<keyword evidence="1" id="KW-0472">Membrane</keyword>
<proteinExistence type="predicted"/>